<feature type="domain" description="HTH luxR-type" evidence="7">
    <location>
        <begin position="135"/>
        <end position="200"/>
    </location>
</feature>
<keyword evidence="10" id="KW-1185">Reference proteome</keyword>
<keyword evidence="3" id="KW-0805">Transcription regulation</keyword>
<evidence type="ECO:0000313" key="10">
    <source>
        <dbReference type="Proteomes" id="UP000268192"/>
    </source>
</evidence>
<evidence type="ECO:0000256" key="4">
    <source>
        <dbReference type="ARBA" id="ARBA00023125"/>
    </source>
</evidence>
<evidence type="ECO:0000313" key="9">
    <source>
        <dbReference type="EMBL" id="AZN73912.1"/>
    </source>
</evidence>
<dbReference type="InterPro" id="IPR036388">
    <property type="entry name" value="WH-like_DNA-bd_sf"/>
</dbReference>
<dbReference type="RefSeq" id="WP_126011199.1">
    <property type="nucleotide sequence ID" value="NZ_CP032509.1"/>
</dbReference>
<keyword evidence="5" id="KW-0804">Transcription</keyword>
<sequence>MTDGKGAKRIHVVDDDAAVLDALGVILRMEGYEVEGFASGDAFVRSIASRAPDCVILDVHMPGRSGLDILRILDKSRYPAPVIVITGQGDIPMAVQAVKSGAVDFLEKPFDVDVLLERVKQAMETPAPPARGGERFNGRDKLTGREIEVLDQVVAGARDKEAALALGISPRTVEAHRKAIMAKLGARTLADLLRIVLSDRSER</sequence>
<dbReference type="Gene3D" id="3.40.50.2300">
    <property type="match status" value="1"/>
</dbReference>
<feature type="modified residue" description="4-aspartylphosphate" evidence="6">
    <location>
        <position position="58"/>
    </location>
</feature>
<dbReference type="GO" id="GO:0006355">
    <property type="term" value="P:regulation of DNA-templated transcription"/>
    <property type="evidence" value="ECO:0007669"/>
    <property type="project" value="InterPro"/>
</dbReference>
<dbReference type="FunFam" id="3.40.50.2300:FF:000018">
    <property type="entry name" value="DNA-binding transcriptional regulator NtrC"/>
    <property type="match status" value="1"/>
</dbReference>
<dbReference type="Pfam" id="PF00072">
    <property type="entry name" value="Response_reg"/>
    <property type="match status" value="1"/>
</dbReference>
<dbReference type="InterPro" id="IPR016032">
    <property type="entry name" value="Sig_transdc_resp-reg_C-effctor"/>
</dbReference>
<evidence type="ECO:0000256" key="3">
    <source>
        <dbReference type="ARBA" id="ARBA00023015"/>
    </source>
</evidence>
<dbReference type="KEGG" id="abaw:D5400_17645"/>
<keyword evidence="1 6" id="KW-0597">Phosphoprotein</keyword>
<evidence type="ECO:0000259" key="7">
    <source>
        <dbReference type="PROSITE" id="PS50043"/>
    </source>
</evidence>
<dbReference type="Pfam" id="PF00196">
    <property type="entry name" value="GerE"/>
    <property type="match status" value="1"/>
</dbReference>
<dbReference type="EMBL" id="CP032509">
    <property type="protein sequence ID" value="AZN73912.1"/>
    <property type="molecule type" value="Genomic_DNA"/>
</dbReference>
<accession>A0A3Q8XS22</accession>
<proteinExistence type="predicted"/>
<dbReference type="CDD" id="cd06170">
    <property type="entry name" value="LuxR_C_like"/>
    <property type="match status" value="1"/>
</dbReference>
<dbReference type="InterPro" id="IPR001789">
    <property type="entry name" value="Sig_transdc_resp-reg_receiver"/>
</dbReference>
<evidence type="ECO:0000256" key="5">
    <source>
        <dbReference type="ARBA" id="ARBA00023163"/>
    </source>
</evidence>
<dbReference type="PROSITE" id="PS50110">
    <property type="entry name" value="RESPONSE_REGULATORY"/>
    <property type="match status" value="1"/>
</dbReference>
<dbReference type="PRINTS" id="PR00038">
    <property type="entry name" value="HTHLUXR"/>
</dbReference>
<keyword evidence="2" id="KW-0902">Two-component regulatory system</keyword>
<dbReference type="AlphaFoldDB" id="A0A3Q8XS22"/>
<dbReference type="PANTHER" id="PTHR44688">
    <property type="entry name" value="DNA-BINDING TRANSCRIPTIONAL ACTIVATOR DEVR_DOSR"/>
    <property type="match status" value="1"/>
</dbReference>
<dbReference type="GO" id="GO:0003677">
    <property type="term" value="F:DNA binding"/>
    <property type="evidence" value="ECO:0007669"/>
    <property type="project" value="UniProtKB-KW"/>
</dbReference>
<dbReference type="Gene3D" id="1.10.10.10">
    <property type="entry name" value="Winged helix-like DNA-binding domain superfamily/Winged helix DNA-binding domain"/>
    <property type="match status" value="1"/>
</dbReference>
<evidence type="ECO:0000259" key="8">
    <source>
        <dbReference type="PROSITE" id="PS50110"/>
    </source>
</evidence>
<dbReference type="GO" id="GO:0000160">
    <property type="term" value="P:phosphorelay signal transduction system"/>
    <property type="evidence" value="ECO:0007669"/>
    <property type="project" value="UniProtKB-KW"/>
</dbReference>
<keyword evidence="4 9" id="KW-0238">DNA-binding</keyword>
<feature type="domain" description="Response regulatory" evidence="8">
    <location>
        <begin position="9"/>
        <end position="123"/>
    </location>
</feature>
<name>A0A3Q8XS22_9HYPH</name>
<dbReference type="InterPro" id="IPR011006">
    <property type="entry name" value="CheY-like_superfamily"/>
</dbReference>
<dbReference type="InterPro" id="IPR000792">
    <property type="entry name" value="Tscrpt_reg_LuxR_C"/>
</dbReference>
<evidence type="ECO:0000256" key="1">
    <source>
        <dbReference type="ARBA" id="ARBA00022553"/>
    </source>
</evidence>
<gene>
    <name evidence="9" type="ORF">D5400_17645</name>
</gene>
<dbReference type="SUPFAM" id="SSF46894">
    <property type="entry name" value="C-terminal effector domain of the bipartite response regulators"/>
    <property type="match status" value="1"/>
</dbReference>
<organism evidence="9 10">
    <name type="scientific">Georhizobium profundi</name>
    <dbReference type="NCBI Taxonomy" id="2341112"/>
    <lineage>
        <taxon>Bacteria</taxon>
        <taxon>Pseudomonadati</taxon>
        <taxon>Pseudomonadota</taxon>
        <taxon>Alphaproteobacteria</taxon>
        <taxon>Hyphomicrobiales</taxon>
        <taxon>Rhizobiaceae</taxon>
        <taxon>Georhizobium</taxon>
    </lineage>
</organism>
<dbReference type="PANTHER" id="PTHR44688:SF16">
    <property type="entry name" value="DNA-BINDING TRANSCRIPTIONAL ACTIVATOR DEVR_DOSR"/>
    <property type="match status" value="1"/>
</dbReference>
<evidence type="ECO:0000256" key="2">
    <source>
        <dbReference type="ARBA" id="ARBA00023012"/>
    </source>
</evidence>
<protein>
    <submittedName>
        <fullName evidence="9">DNA-binding response regulator</fullName>
    </submittedName>
</protein>
<dbReference type="PROSITE" id="PS50043">
    <property type="entry name" value="HTH_LUXR_2"/>
    <property type="match status" value="1"/>
</dbReference>
<reference evidence="9 10" key="1">
    <citation type="submission" date="2018-09" db="EMBL/GenBank/DDBJ databases">
        <title>Marinorhizobium profundi gen. nov., sp. nov., isolated from a deep-sea sediment sample from the New Britain Trench and proposal of Marinorhizobiaceae fam. nov. in the order Rhizobiales of the class Alphaproteobacteria.</title>
        <authorList>
            <person name="Cao J."/>
        </authorList>
    </citation>
    <scope>NUCLEOTIDE SEQUENCE [LARGE SCALE GENOMIC DNA]</scope>
    <source>
        <strain evidence="9 10">WS11</strain>
    </source>
</reference>
<dbReference type="SMART" id="SM00421">
    <property type="entry name" value="HTH_LUXR"/>
    <property type="match status" value="1"/>
</dbReference>
<dbReference type="Proteomes" id="UP000268192">
    <property type="component" value="Chromosome"/>
</dbReference>
<dbReference type="OrthoDB" id="9782655at2"/>
<evidence type="ECO:0000256" key="6">
    <source>
        <dbReference type="PROSITE-ProRule" id="PRU00169"/>
    </source>
</evidence>
<dbReference type="SUPFAM" id="SSF52172">
    <property type="entry name" value="CheY-like"/>
    <property type="match status" value="1"/>
</dbReference>
<dbReference type="SMART" id="SM00448">
    <property type="entry name" value="REC"/>
    <property type="match status" value="1"/>
</dbReference>